<dbReference type="Proteomes" id="UP000034410">
    <property type="component" value="Chromosome"/>
</dbReference>
<keyword evidence="3 4" id="KW-0443">Lipid metabolism</keyword>
<dbReference type="InterPro" id="IPR046880">
    <property type="entry name" value="TPR-S"/>
</dbReference>
<evidence type="ECO:0000256" key="4">
    <source>
        <dbReference type="PROSITE-ProRule" id="PRU01161"/>
    </source>
</evidence>
<protein>
    <recommendedName>
        <fullName evidence="6">PNPLA domain-containing protein</fullName>
    </recommendedName>
</protein>
<feature type="transmembrane region" description="Helical" evidence="5">
    <location>
        <begin position="832"/>
        <end position="852"/>
    </location>
</feature>
<evidence type="ECO:0000313" key="8">
    <source>
        <dbReference type="Proteomes" id="UP000034410"/>
    </source>
</evidence>
<dbReference type="GO" id="GO:0016787">
    <property type="term" value="F:hydrolase activity"/>
    <property type="evidence" value="ECO:0007669"/>
    <property type="project" value="UniProtKB-UniRule"/>
</dbReference>
<evidence type="ECO:0000313" key="7">
    <source>
        <dbReference type="EMBL" id="AKH21033.1"/>
    </source>
</evidence>
<dbReference type="InterPro" id="IPR050301">
    <property type="entry name" value="NTE"/>
</dbReference>
<feature type="active site" description="Nucleophile" evidence="4">
    <location>
        <position position="348"/>
    </location>
</feature>
<dbReference type="PROSITE" id="PS51635">
    <property type="entry name" value="PNPLA"/>
    <property type="match status" value="1"/>
</dbReference>
<dbReference type="InterPro" id="IPR002641">
    <property type="entry name" value="PNPLA_dom"/>
</dbReference>
<feature type="domain" description="PNPLA" evidence="6">
    <location>
        <begin position="313"/>
        <end position="586"/>
    </location>
</feature>
<name>A0A0F7K264_9GAMM</name>
<keyword evidence="8" id="KW-1185">Reference proteome</keyword>
<dbReference type="AlphaFoldDB" id="A0A0F7K264"/>
<evidence type="ECO:0000256" key="5">
    <source>
        <dbReference type="SAM" id="Phobius"/>
    </source>
</evidence>
<dbReference type="InterPro" id="IPR016035">
    <property type="entry name" value="Acyl_Trfase/lysoPLipase"/>
</dbReference>
<keyword evidence="1 4" id="KW-0378">Hydrolase</keyword>
<proteinExistence type="predicted"/>
<keyword evidence="5" id="KW-1133">Transmembrane helix</keyword>
<feature type="transmembrane region" description="Helical" evidence="5">
    <location>
        <begin position="781"/>
        <end position="802"/>
    </location>
</feature>
<dbReference type="PANTHER" id="PTHR14226">
    <property type="entry name" value="NEUROPATHY TARGET ESTERASE/SWISS CHEESE D.MELANOGASTER"/>
    <property type="match status" value="1"/>
</dbReference>
<evidence type="ECO:0000256" key="1">
    <source>
        <dbReference type="ARBA" id="ARBA00022801"/>
    </source>
</evidence>
<feature type="transmembrane region" description="Helical" evidence="5">
    <location>
        <begin position="873"/>
        <end position="894"/>
    </location>
</feature>
<dbReference type="Gene3D" id="3.40.1090.10">
    <property type="entry name" value="Cytosolic phospholipase A2 catalytic domain"/>
    <property type="match status" value="2"/>
</dbReference>
<comment type="caution">
    <text evidence="4">Lacks conserved residue(s) required for the propagation of feature annotation.</text>
</comment>
<keyword evidence="5" id="KW-0472">Membrane</keyword>
<dbReference type="SUPFAM" id="SSF52151">
    <property type="entry name" value="FabD/lysophospholipase-like"/>
    <property type="match status" value="1"/>
</dbReference>
<sequence length="917" mass="101968">MSADKQGGGRVEKRKAISSVLVGRVQSVLRGQAMAVDEVDRLAGELIGIDMHYWARRLLLKVLARTDIQRADRVRLVQALALATYKDDTLLQLSAFDQAQALLAAEFDLHNTEDQETLGLVGALYKRRWRIDSRRQWLEQALHYYRRGFECGVSDDGGYTAINTAYIQDVLAWLEGRADAGERATESARARRRDAQLIRRQVMETLEPRLPPASQTSQQDYWLLVTLAEACLGAGEPDRADGLLQRAAQLDGVPDWWRKSTVEQLVHLVQMQSPTDDPARLHNSDAWRAIVALLGESSSRAMQTLALGKVGLALSGGGFRASFYHLGVLARLAELDMLRHLEVLSCVSGGSIVGAHYYLELRRLMQFGRHPTGGVRQGLRDEQISHQDYLDLVEKLIDDFLDGVQKNLRMRVLANPWANLKMLFLPTYSRTEYLGELYEKQLYSRVDDDAPAARTLDRLFIQPPDEADGFRPGEVNWRRCHKIPQLVLNATTLNTGHLWQFTVSWMGESPNIVNRAVDKSPRLRRLYYQEAPEPRYRHYRLGHAVAASSCVPGLFEPIELPRLYARRNIRLVDGGVYDNLGVAALTEQDCAVMIISDASGQLSPDDDPAGGILGPVLRSMSVMMGRIRGSEYEDLHMRAASVQLKGMTYVHLTQGLEGSEVDWQGSGVATEAPDRISLTSYGIRCDIQQRLAAVRTDLDSFTDVEAFVLMNSGYHAMCDAADSLQAFPLVRDRTHPWAFRQLDGAMCAGDAAGPGLAASDLDRHLGVSHLKFFKVWRLHGGLTVLAILLGVLLLAGVGYWFISGLLNNPSMSLMQTATMQALLGWLERTLTLGNLAAGLAMLLAGYLVLALFGQRFGKRIMQFFRLRSILRRAAIGVGIGLVGWIIPALHLGLFDRLFLRLGRLRRAGVSRAGDGTP</sequence>
<gene>
    <name evidence="7" type="ORF">AAY24_12480</name>
</gene>
<organism evidence="7 8">
    <name type="scientific">Sedimenticola thiotaurini</name>
    <dbReference type="NCBI Taxonomy" id="1543721"/>
    <lineage>
        <taxon>Bacteria</taxon>
        <taxon>Pseudomonadati</taxon>
        <taxon>Pseudomonadota</taxon>
        <taxon>Gammaproteobacteria</taxon>
        <taxon>Chromatiales</taxon>
        <taxon>Sedimenticolaceae</taxon>
        <taxon>Sedimenticola</taxon>
    </lineage>
</organism>
<keyword evidence="5" id="KW-0812">Transmembrane</keyword>
<dbReference type="Pfam" id="PF20308">
    <property type="entry name" value="TPR-S"/>
    <property type="match status" value="1"/>
</dbReference>
<dbReference type="KEGG" id="seds:AAY24_12480"/>
<feature type="short sequence motif" description="DGA/G" evidence="4">
    <location>
        <begin position="573"/>
        <end position="575"/>
    </location>
</feature>
<dbReference type="EMBL" id="CP011412">
    <property type="protein sequence ID" value="AKH21033.1"/>
    <property type="molecule type" value="Genomic_DNA"/>
</dbReference>
<evidence type="ECO:0000256" key="2">
    <source>
        <dbReference type="ARBA" id="ARBA00022963"/>
    </source>
</evidence>
<evidence type="ECO:0000259" key="6">
    <source>
        <dbReference type="PROSITE" id="PS51635"/>
    </source>
</evidence>
<dbReference type="GO" id="GO:0016042">
    <property type="term" value="P:lipid catabolic process"/>
    <property type="evidence" value="ECO:0007669"/>
    <property type="project" value="UniProtKB-UniRule"/>
</dbReference>
<dbReference type="Pfam" id="PF01734">
    <property type="entry name" value="Patatin"/>
    <property type="match status" value="1"/>
</dbReference>
<evidence type="ECO:0000256" key="3">
    <source>
        <dbReference type="ARBA" id="ARBA00023098"/>
    </source>
</evidence>
<keyword evidence="2 4" id="KW-0442">Lipid degradation</keyword>
<accession>A0A0F7K264</accession>
<feature type="active site" description="Proton acceptor" evidence="4">
    <location>
        <position position="573"/>
    </location>
</feature>
<dbReference type="PANTHER" id="PTHR14226:SF78">
    <property type="entry name" value="SLR0060 PROTEIN"/>
    <property type="match status" value="1"/>
</dbReference>
<reference evidence="7 8" key="1">
    <citation type="journal article" date="2015" name="Genome Announc.">
        <title>Complete Genome Sequence of Sedimenticola thiotaurini Strain SIP-G1, a Polyphosphate- and Polyhydroxyalkanoate-Accumulating Sulfur-Oxidizing Gammaproteobacterium Isolated from Salt Marsh Sediments.</title>
        <authorList>
            <person name="Flood B.E."/>
            <person name="Jones D.S."/>
            <person name="Bailey J.V."/>
        </authorList>
    </citation>
    <scope>NUCLEOTIDE SEQUENCE [LARGE SCALE GENOMIC DNA]</scope>
    <source>
        <strain evidence="7 8">SIP-G1</strain>
    </source>
</reference>